<proteinExistence type="predicted"/>
<name>D6GQU9_FILAD</name>
<dbReference type="Pfam" id="PF18949">
    <property type="entry name" value="DUF5693"/>
    <property type="match status" value="1"/>
</dbReference>
<feature type="transmembrane region" description="Helical" evidence="1">
    <location>
        <begin position="470"/>
        <end position="493"/>
    </location>
</feature>
<dbReference type="AlphaFoldDB" id="D6GQU9"/>
<evidence type="ECO:0000256" key="1">
    <source>
        <dbReference type="SAM" id="Phobius"/>
    </source>
</evidence>
<accession>D6GQU9</accession>
<keyword evidence="1" id="KW-1133">Transmembrane helix</keyword>
<dbReference type="KEGG" id="faa:HMPREF0389_01075"/>
<evidence type="ECO:0000313" key="2">
    <source>
        <dbReference type="EMBL" id="EFE29152.1"/>
    </source>
</evidence>
<dbReference type="PATRIC" id="fig|546269.5.peg.1599"/>
<dbReference type="OrthoDB" id="3805529at2"/>
<organism evidence="2 3">
    <name type="scientific">Filifactor alocis (strain ATCC 35896 / CCUG 47790 / D40 B5)</name>
    <name type="common">Fusobacterium alocis</name>
    <dbReference type="NCBI Taxonomy" id="546269"/>
    <lineage>
        <taxon>Bacteria</taxon>
        <taxon>Bacillati</taxon>
        <taxon>Bacillota</taxon>
        <taxon>Clostridia</taxon>
        <taxon>Peptostreptococcales</taxon>
        <taxon>Filifactoraceae</taxon>
        <taxon>Filifactor</taxon>
    </lineage>
</organism>
<feature type="transmembrane region" description="Helical" evidence="1">
    <location>
        <begin position="513"/>
        <end position="532"/>
    </location>
</feature>
<keyword evidence="1" id="KW-0472">Membrane</keyword>
<gene>
    <name evidence="2" type="ordered locus">HMPREF0389_01075</name>
</gene>
<dbReference type="EMBL" id="CP002390">
    <property type="protein sequence ID" value="EFE29152.1"/>
    <property type="molecule type" value="Genomic_DNA"/>
</dbReference>
<feature type="transmembrane region" description="Helical" evidence="1">
    <location>
        <begin position="666"/>
        <end position="687"/>
    </location>
</feature>
<protein>
    <submittedName>
        <fullName evidence="2">Uncharacterized protein</fullName>
    </submittedName>
</protein>
<keyword evidence="3" id="KW-1185">Reference proteome</keyword>
<dbReference type="Proteomes" id="UP000007468">
    <property type="component" value="Chromosome"/>
</dbReference>
<dbReference type="RefSeq" id="WP_014263062.1">
    <property type="nucleotide sequence ID" value="NC_016630.1"/>
</dbReference>
<feature type="transmembrane region" description="Helical" evidence="1">
    <location>
        <begin position="628"/>
        <end position="646"/>
    </location>
</feature>
<feature type="transmembrane region" description="Helical" evidence="1">
    <location>
        <begin position="379"/>
        <end position="397"/>
    </location>
</feature>
<feature type="transmembrane region" description="Helical" evidence="1">
    <location>
        <begin position="604"/>
        <end position="621"/>
    </location>
</feature>
<feature type="transmembrane region" description="Helical" evidence="1">
    <location>
        <begin position="404"/>
        <end position="425"/>
    </location>
</feature>
<evidence type="ECO:0000313" key="3">
    <source>
        <dbReference type="Proteomes" id="UP000007468"/>
    </source>
</evidence>
<sequence length="698" mass="79173">MKIDKVLGMFLLIGVAVASVIAWERYGIESEFKAAQITADYTDFFNMVQDTDCDVVDYFKELKDGGIGSIALQEETIHAMEESPVYHISSKMKGMDLIVEGPHEELQFIKNGLEETLKESREIKFVNREELVISGMPKDYVYTNSNFVDSRGNKEAFGKTWGGLKLEMIGLGFSEQKIKQIEDAGMIPALRPIYSHEYQDAKKAIDRYFDTVSKLSPEYREKSNVIVFSGDEFLGYDESDYMYEKLKENGMYIGLVESNIKGKNLKAKGQNSLVKETHYQAIKVFTTWDYIQRRFDYEIPNHHNGEEIVNTYYRAMIDRNVRLIYLKPYLMPEGRYVTDPQVYKDTVTNLQKRLDRHHIVIGEQISPMKNWAVNPIKKIPVLVAIVAGFLLILQNVMSIRKRTLYLLLALGSTVAVIPFALGKGTGALEPIWALLGTIMVASLSGMYVLARGRLEFDKKQESRMMSGYLLGIRVLLFSVLMSVLGALFEVSILSNSQYMLDMITFKGVKISQLVPILTVGLVYMSYFGVGKIKEMGDHTLKFEDTLRLLNKNIKVWQILLLGILAIVGLIFMARSGNTSDVKPSTFELLMRNFMEHHFIARPRTKSIFLGFPTVILFIALAKQRRLESLYPILAIAIAIGQSNIQNTFSHIRTPLYLSIGRVSGEVVLSILTGGIFVWLFAKGIAFADKKKKSGERYV</sequence>
<dbReference type="STRING" id="546269.HMPREF0389_01075"/>
<feature type="transmembrane region" description="Helical" evidence="1">
    <location>
        <begin position="553"/>
        <end position="573"/>
    </location>
</feature>
<dbReference type="eggNOG" id="ENOG502Z8QQ">
    <property type="taxonomic scope" value="Bacteria"/>
</dbReference>
<dbReference type="InterPro" id="IPR043748">
    <property type="entry name" value="DUF5693"/>
</dbReference>
<reference evidence="3" key="1">
    <citation type="submission" date="2010-12" db="EMBL/GenBank/DDBJ databases">
        <title>The genome sequence of Filifactor alocis strain ATCC 35896.</title>
        <authorList>
            <consortium name="The Broad Institute Genome Sequencing Platform"/>
            <person name="Ward D."/>
            <person name="Earl A."/>
            <person name="Feldgarden M."/>
            <person name="Young S.K."/>
            <person name="Gargeya S."/>
            <person name="Zeng Q."/>
            <person name="Alvarado L."/>
            <person name="Berlin A."/>
            <person name="Bochicchio J."/>
            <person name="Chapman S.B."/>
            <person name="Chen Z."/>
            <person name="Freedman E."/>
            <person name="Gellesch M."/>
            <person name="Goldberg J."/>
            <person name="Griggs A."/>
            <person name="Gujja S."/>
            <person name="Heilman E."/>
            <person name="Heiman D."/>
            <person name="Howarth C."/>
            <person name="Mehta T."/>
            <person name="Neiman D."/>
            <person name="Pearson M."/>
            <person name="Roberts A."/>
            <person name="Saif S."/>
            <person name="Shea T."/>
            <person name="Shenoy N."/>
            <person name="Sisk P."/>
            <person name="Stolte C."/>
            <person name="Sykes S."/>
            <person name="White J."/>
            <person name="Yandava C."/>
            <person name="Izard J."/>
            <person name="Blanton J.M."/>
            <person name="Baranova O.V."/>
            <person name="Tanner A.C."/>
            <person name="Dewhirst F.E."/>
            <person name="Haas B."/>
            <person name="Nusbaum C."/>
            <person name="Birren B."/>
        </authorList>
    </citation>
    <scope>NUCLEOTIDE SEQUENCE [LARGE SCALE GENOMIC DNA]</scope>
    <source>
        <strain evidence="3">ATCC 35896 / D40 B5</strain>
    </source>
</reference>
<keyword evidence="1" id="KW-0812">Transmembrane</keyword>
<feature type="transmembrane region" description="Helical" evidence="1">
    <location>
        <begin position="431"/>
        <end position="450"/>
    </location>
</feature>